<name>A0AA44Y4Z3_BURVI</name>
<sequence>MGFFELTDAAAMLRKARRELDRLAHEPSIDHVFNFFVTAHSVTDYLKGAVPESDRSALLAEPDIQLCRDVSNKAKHMKLDRGRPDPATHHVSGALGSAAFNTVAFNASGERWVRWPDGTELEMMTFGTAVLKHLEQFLSTHGIAF</sequence>
<dbReference type="AlphaFoldDB" id="A0AA44Y4Z3"/>
<reference evidence="1 2" key="1">
    <citation type="submission" date="2018-03" db="EMBL/GenBank/DDBJ databases">
        <authorList>
            <person name="Nguyen K."/>
            <person name="Fouts D."/>
            <person name="Sutton G."/>
        </authorList>
    </citation>
    <scope>NUCLEOTIDE SEQUENCE [LARGE SCALE GENOMIC DNA]</scope>
    <source>
        <strain evidence="1 2">AU3578</strain>
    </source>
</reference>
<dbReference type="Proteomes" id="UP000237632">
    <property type="component" value="Unassembled WGS sequence"/>
</dbReference>
<accession>A0AA44Y4Z3</accession>
<evidence type="ECO:0000313" key="2">
    <source>
        <dbReference type="Proteomes" id="UP000237632"/>
    </source>
</evidence>
<gene>
    <name evidence="1" type="ORF">C6T65_12110</name>
</gene>
<protein>
    <submittedName>
        <fullName evidence="1">Uncharacterized protein</fullName>
    </submittedName>
</protein>
<proteinExistence type="predicted"/>
<evidence type="ECO:0000313" key="1">
    <source>
        <dbReference type="EMBL" id="PRH42092.1"/>
    </source>
</evidence>
<dbReference type="EMBL" id="PVHK01000087">
    <property type="protein sequence ID" value="PRH42092.1"/>
    <property type="molecule type" value="Genomic_DNA"/>
</dbReference>
<organism evidence="1 2">
    <name type="scientific">Burkholderia vietnamiensis</name>
    <dbReference type="NCBI Taxonomy" id="60552"/>
    <lineage>
        <taxon>Bacteria</taxon>
        <taxon>Pseudomonadati</taxon>
        <taxon>Pseudomonadota</taxon>
        <taxon>Betaproteobacteria</taxon>
        <taxon>Burkholderiales</taxon>
        <taxon>Burkholderiaceae</taxon>
        <taxon>Burkholderia</taxon>
        <taxon>Burkholderia cepacia complex</taxon>
    </lineage>
</organism>
<comment type="caution">
    <text evidence="1">The sequence shown here is derived from an EMBL/GenBank/DDBJ whole genome shotgun (WGS) entry which is preliminary data.</text>
</comment>
<dbReference type="RefSeq" id="WP_105856593.1">
    <property type="nucleotide sequence ID" value="NZ_PVHK01000087.1"/>
</dbReference>